<dbReference type="AlphaFoldDB" id="A0AAD9GDZ2"/>
<dbReference type="EMBL" id="JASMQC010000021">
    <property type="protein sequence ID" value="KAK1936597.1"/>
    <property type="molecule type" value="Genomic_DNA"/>
</dbReference>
<dbReference type="Proteomes" id="UP001259832">
    <property type="component" value="Unassembled WGS sequence"/>
</dbReference>
<keyword evidence="3" id="KW-1185">Reference proteome</keyword>
<evidence type="ECO:0000313" key="2">
    <source>
        <dbReference type="EMBL" id="KAK1936597.1"/>
    </source>
</evidence>
<proteinExistence type="predicted"/>
<organism evidence="2 3">
    <name type="scientific">Phytophthora citrophthora</name>
    <dbReference type="NCBI Taxonomy" id="4793"/>
    <lineage>
        <taxon>Eukaryota</taxon>
        <taxon>Sar</taxon>
        <taxon>Stramenopiles</taxon>
        <taxon>Oomycota</taxon>
        <taxon>Peronosporomycetes</taxon>
        <taxon>Peronosporales</taxon>
        <taxon>Peronosporaceae</taxon>
        <taxon>Phytophthora</taxon>
    </lineage>
</organism>
<comment type="caution">
    <text evidence="2">The sequence shown here is derived from an EMBL/GenBank/DDBJ whole genome shotgun (WGS) entry which is preliminary data.</text>
</comment>
<feature type="coiled-coil region" evidence="1">
    <location>
        <begin position="65"/>
        <end position="95"/>
    </location>
</feature>
<reference evidence="2" key="1">
    <citation type="submission" date="2023-08" db="EMBL/GenBank/DDBJ databases">
        <title>Reference Genome Resource for the Citrus Pathogen Phytophthora citrophthora.</title>
        <authorList>
            <person name="Moller H."/>
            <person name="Coetzee B."/>
            <person name="Rose L.J."/>
            <person name="Van Niekerk J.M."/>
        </authorList>
    </citation>
    <scope>NUCLEOTIDE SEQUENCE</scope>
    <source>
        <strain evidence="2">STE-U-9442</strain>
    </source>
</reference>
<evidence type="ECO:0000256" key="1">
    <source>
        <dbReference type="SAM" id="Coils"/>
    </source>
</evidence>
<evidence type="ECO:0000313" key="3">
    <source>
        <dbReference type="Proteomes" id="UP001259832"/>
    </source>
</evidence>
<sequence length="235" mass="27016">MESSDAAQAKGECPTCSKLVSKSNIPKHHKVCGKKKPPKSRKAINRDSYARNKVKVLQKRQEKRMFDQFRRLEVARKQLAELEAQQVEEEELECTAWTAFSKRNLLYGVSLDPELSPHFLEELKACCKAKYNHGPIMTTPKEVYRAAIFVLHPDKLRRQKNRFGARIEEVMAHWDKIAFNAFGDGLKADIDMKPQADLDAMTDVEYSDERRRVALARKAKAQTEKSDFETLTANF</sequence>
<gene>
    <name evidence="2" type="ORF">P3T76_010032</name>
</gene>
<keyword evidence="1" id="KW-0175">Coiled coil</keyword>
<accession>A0AAD9GDZ2</accession>
<name>A0AAD9GDZ2_9STRA</name>
<protein>
    <submittedName>
        <fullName evidence="2">Uncharacterized protein</fullName>
    </submittedName>
</protein>